<keyword evidence="2" id="KW-0805">Transcription regulation</keyword>
<feature type="compositionally biased region" description="Polar residues" evidence="5">
    <location>
        <begin position="517"/>
        <end position="535"/>
    </location>
</feature>
<reference evidence="8" key="1">
    <citation type="submission" date="2024-06" db="EMBL/GenBank/DDBJ databases">
        <title>Multi-omics analyses provide insights into the biosynthesis of the anticancer antibiotic pleurotin in Hohenbuehelia grisea.</title>
        <authorList>
            <person name="Weaver J.A."/>
            <person name="Alberti F."/>
        </authorList>
    </citation>
    <scope>NUCLEOTIDE SEQUENCE [LARGE SCALE GENOMIC DNA]</scope>
    <source>
        <strain evidence="8">T-177</strain>
    </source>
</reference>
<dbReference type="PANTHER" id="PTHR13115">
    <property type="entry name" value="RNA POLYMERASE-ASSOCIATED PROTEIN RTF1 HOMOLOG"/>
    <property type="match status" value="1"/>
</dbReference>
<evidence type="ECO:0000256" key="2">
    <source>
        <dbReference type="ARBA" id="ARBA00023015"/>
    </source>
</evidence>
<dbReference type="Gene3D" id="3.90.70.200">
    <property type="entry name" value="Plus-3 domain"/>
    <property type="match status" value="1"/>
</dbReference>
<evidence type="ECO:0000313" key="8">
    <source>
        <dbReference type="Proteomes" id="UP001556367"/>
    </source>
</evidence>
<dbReference type="SMART" id="SM00719">
    <property type="entry name" value="Plus3"/>
    <property type="match status" value="1"/>
</dbReference>
<dbReference type="SUPFAM" id="SSF159042">
    <property type="entry name" value="Plus3-like"/>
    <property type="match status" value="1"/>
</dbReference>
<keyword evidence="4" id="KW-0539">Nucleus</keyword>
<proteinExistence type="predicted"/>
<feature type="domain" description="Plus3" evidence="6">
    <location>
        <begin position="223"/>
        <end position="355"/>
    </location>
</feature>
<accession>A0ABR3ISK4</accession>
<evidence type="ECO:0000256" key="5">
    <source>
        <dbReference type="SAM" id="MobiDB-lite"/>
    </source>
</evidence>
<feature type="region of interest" description="Disordered" evidence="5">
    <location>
        <begin position="458"/>
        <end position="545"/>
    </location>
</feature>
<dbReference type="PROSITE" id="PS51360">
    <property type="entry name" value="PLUS3"/>
    <property type="match status" value="1"/>
</dbReference>
<name>A0ABR3ISK4_9AGAR</name>
<feature type="compositionally biased region" description="Acidic residues" evidence="5">
    <location>
        <begin position="189"/>
        <end position="198"/>
    </location>
</feature>
<dbReference type="InterPro" id="IPR036128">
    <property type="entry name" value="Plus3-like_sf"/>
</dbReference>
<feature type="compositionally biased region" description="Basic and acidic residues" evidence="5">
    <location>
        <begin position="131"/>
        <end position="153"/>
    </location>
</feature>
<evidence type="ECO:0000256" key="4">
    <source>
        <dbReference type="ARBA" id="ARBA00023242"/>
    </source>
</evidence>
<keyword evidence="8" id="KW-1185">Reference proteome</keyword>
<sequence>MSDFDDIGDELLELAGADDKKQKKRSASSHKSSSSKRRKANPIDSDSDDEPESEDHQLNPYPLDGKYKDEEDRERLLSMSEFDREEILTQRNEEMDRLRFKQSVSQKLMAQSKGEDSVSNAAKRQHTVRGATKEKTRKLDELKARRKAKDEKKRVRTQRLSLFYSCSIRLQNKNSSPRRDRSSSPMDMETSDDEEEDGQISKFEQEEEKERKLLNQVHPEDEPITLDDLKTCWLSRDLLAKHCMAPWFEEYIKGSWVRYLIGSENSTPVYRLCEVLGFSPEVVKPYKINDKSVNRQFELRHGKSVRTFAMDKASNSTFDAREFDRLAKVCASDCEKLPSKRALERKAAGMEKLVSQPMTESDIAAMLAMQKALQPQAQTGAWATMERSRLTQARNLALKRQDYKEAAELKEQLDALASQSLTADNGLVEDQLTRVNRRNREANLEAIRKAELLESERKRKERKLAAASGGNHTPSDPSARLKTRPRVFNAATPASRPGTPNLGSTPSRKTHSEVTQKESSSPMPSTQSAFDSSVIDSVEVDLGDF</sequence>
<evidence type="ECO:0000256" key="3">
    <source>
        <dbReference type="ARBA" id="ARBA00023163"/>
    </source>
</evidence>
<feature type="compositionally biased region" description="Basic and acidic residues" evidence="5">
    <location>
        <begin position="65"/>
        <end position="74"/>
    </location>
</feature>
<dbReference type="Proteomes" id="UP001556367">
    <property type="component" value="Unassembled WGS sequence"/>
</dbReference>
<evidence type="ECO:0000259" key="6">
    <source>
        <dbReference type="PROSITE" id="PS51360"/>
    </source>
</evidence>
<comment type="subcellular location">
    <subcellularLocation>
        <location evidence="1">Nucleus</location>
    </subcellularLocation>
</comment>
<dbReference type="EMBL" id="JASNQZ010000015">
    <property type="protein sequence ID" value="KAL0946300.1"/>
    <property type="molecule type" value="Genomic_DNA"/>
</dbReference>
<organism evidence="7 8">
    <name type="scientific">Hohenbuehelia grisea</name>
    <dbReference type="NCBI Taxonomy" id="104357"/>
    <lineage>
        <taxon>Eukaryota</taxon>
        <taxon>Fungi</taxon>
        <taxon>Dikarya</taxon>
        <taxon>Basidiomycota</taxon>
        <taxon>Agaricomycotina</taxon>
        <taxon>Agaricomycetes</taxon>
        <taxon>Agaricomycetidae</taxon>
        <taxon>Agaricales</taxon>
        <taxon>Pleurotineae</taxon>
        <taxon>Pleurotaceae</taxon>
        <taxon>Hohenbuehelia</taxon>
    </lineage>
</organism>
<dbReference type="PANTHER" id="PTHR13115:SF8">
    <property type="entry name" value="RNA POLYMERASE-ASSOCIATED PROTEIN RTF1 HOMOLOG"/>
    <property type="match status" value="1"/>
</dbReference>
<evidence type="ECO:0000313" key="7">
    <source>
        <dbReference type="EMBL" id="KAL0946300.1"/>
    </source>
</evidence>
<comment type="caution">
    <text evidence="7">The sequence shown here is derived from an EMBL/GenBank/DDBJ whole genome shotgun (WGS) entry which is preliminary data.</text>
</comment>
<feature type="region of interest" description="Disordered" evidence="5">
    <location>
        <begin position="105"/>
        <end position="154"/>
    </location>
</feature>
<feature type="region of interest" description="Disordered" evidence="5">
    <location>
        <begin position="173"/>
        <end position="215"/>
    </location>
</feature>
<keyword evidence="3" id="KW-0804">Transcription</keyword>
<feature type="compositionally biased region" description="Basic residues" evidence="5">
    <location>
        <begin position="22"/>
        <end position="40"/>
    </location>
</feature>
<protein>
    <recommendedName>
        <fullName evidence="6">Plus3 domain-containing protein</fullName>
    </recommendedName>
</protein>
<dbReference type="Pfam" id="PF03126">
    <property type="entry name" value="Plus-3"/>
    <property type="match status" value="1"/>
</dbReference>
<evidence type="ECO:0000256" key="1">
    <source>
        <dbReference type="ARBA" id="ARBA00004123"/>
    </source>
</evidence>
<dbReference type="InterPro" id="IPR004343">
    <property type="entry name" value="Plus-3_dom"/>
</dbReference>
<gene>
    <name evidence="7" type="ORF">HGRIS_012545</name>
</gene>
<feature type="region of interest" description="Disordered" evidence="5">
    <location>
        <begin position="14"/>
        <end position="74"/>
    </location>
</feature>